<dbReference type="EMBL" id="JAFBMS010000029">
    <property type="protein sequence ID" value="KAG9342361.1"/>
    <property type="molecule type" value="Genomic_DNA"/>
</dbReference>
<reference evidence="1" key="1">
    <citation type="thesis" date="2021" institute="BYU ScholarsArchive" country="Provo, UT, USA">
        <title>Applications of and Algorithms for Genome Assembly and Genomic Analyses with an Emphasis on Marine Teleosts.</title>
        <authorList>
            <person name="Pickett B.D."/>
        </authorList>
    </citation>
    <scope>NUCLEOTIDE SEQUENCE</scope>
    <source>
        <strain evidence="1">HI-2016</strain>
    </source>
</reference>
<organism evidence="1 2">
    <name type="scientific">Albula glossodonta</name>
    <name type="common">roundjaw bonefish</name>
    <dbReference type="NCBI Taxonomy" id="121402"/>
    <lineage>
        <taxon>Eukaryota</taxon>
        <taxon>Metazoa</taxon>
        <taxon>Chordata</taxon>
        <taxon>Craniata</taxon>
        <taxon>Vertebrata</taxon>
        <taxon>Euteleostomi</taxon>
        <taxon>Actinopterygii</taxon>
        <taxon>Neopterygii</taxon>
        <taxon>Teleostei</taxon>
        <taxon>Albuliformes</taxon>
        <taxon>Albulidae</taxon>
        <taxon>Albula</taxon>
    </lineage>
</organism>
<comment type="caution">
    <text evidence="1">The sequence shown here is derived from an EMBL/GenBank/DDBJ whole genome shotgun (WGS) entry which is preliminary data.</text>
</comment>
<protein>
    <submittedName>
        <fullName evidence="1">Uncharacterized protein</fullName>
    </submittedName>
</protein>
<name>A0A8T2NTD8_9TELE</name>
<sequence>MQNMDCREGAPSTKHAVQPRTLDMFGRNCENPFPSNRRMLKTTGEWVKNETGLMEPWVHSPMAVTSAPYFDMKSLFCCCPVCSPNGPQQPNAKDGGHYVLEADLMKTMLDTAPPRAQFPFLSLNKSSLSRMAEQAQCPAAQQWPREVLPMKPFTVSTLRRASFITTQTRVRKQAWFAVTLTGTERFPVVDMGLHEQIEHH</sequence>
<dbReference type="AlphaFoldDB" id="A0A8T2NTD8"/>
<dbReference type="Proteomes" id="UP000824540">
    <property type="component" value="Unassembled WGS sequence"/>
</dbReference>
<keyword evidence="2" id="KW-1185">Reference proteome</keyword>
<gene>
    <name evidence="1" type="ORF">JZ751_016863</name>
</gene>
<accession>A0A8T2NTD8</accession>
<proteinExistence type="predicted"/>
<evidence type="ECO:0000313" key="1">
    <source>
        <dbReference type="EMBL" id="KAG9342361.1"/>
    </source>
</evidence>
<evidence type="ECO:0000313" key="2">
    <source>
        <dbReference type="Proteomes" id="UP000824540"/>
    </source>
</evidence>